<dbReference type="GO" id="GO:0042438">
    <property type="term" value="P:melanin biosynthetic process"/>
    <property type="evidence" value="ECO:0007669"/>
    <property type="project" value="UniProtKB-KW"/>
</dbReference>
<dbReference type="InterPro" id="IPR002227">
    <property type="entry name" value="Tyrosinase_Cu-bd"/>
</dbReference>
<evidence type="ECO:0000256" key="8">
    <source>
        <dbReference type="ARBA" id="ARBA00023101"/>
    </source>
</evidence>
<comment type="similarity">
    <text evidence="2">Belongs to the tyrosinase family.</text>
</comment>
<feature type="chain" id="PRO_5020214373" description="tyrosinase" evidence="12">
    <location>
        <begin position="24"/>
        <end position="722"/>
    </location>
</feature>
<dbReference type="PRINTS" id="PR00092">
    <property type="entry name" value="TYROSINASE"/>
</dbReference>
<keyword evidence="4" id="KW-0479">Metal-binding</keyword>
<evidence type="ECO:0000313" key="15">
    <source>
        <dbReference type="Proteomes" id="UP000292402"/>
    </source>
</evidence>
<protein>
    <recommendedName>
        <fullName evidence="3">tyrosinase</fullName>
        <ecNumber evidence="3">1.14.18.1</ecNumber>
    </recommendedName>
</protein>
<feature type="region of interest" description="Disordered" evidence="11">
    <location>
        <begin position="590"/>
        <end position="625"/>
    </location>
</feature>
<evidence type="ECO:0000256" key="2">
    <source>
        <dbReference type="ARBA" id="ARBA00009928"/>
    </source>
</evidence>
<evidence type="ECO:0000256" key="1">
    <source>
        <dbReference type="ARBA" id="ARBA00001973"/>
    </source>
</evidence>
<name>A0A4Q4M0D8_9PLEO</name>
<comment type="catalytic activity">
    <reaction evidence="10">
        <text>L-tyrosine + O2 = L-dopaquinone + H2O</text>
        <dbReference type="Rhea" id="RHEA:18117"/>
        <dbReference type="ChEBI" id="CHEBI:15377"/>
        <dbReference type="ChEBI" id="CHEBI:15379"/>
        <dbReference type="ChEBI" id="CHEBI:57924"/>
        <dbReference type="ChEBI" id="CHEBI:58315"/>
        <dbReference type="EC" id="1.14.18.1"/>
    </reaction>
</comment>
<comment type="caution">
    <text evidence="14">The sequence shown here is derived from an EMBL/GenBank/DDBJ whole genome shotgun (WGS) entry which is preliminary data.</text>
</comment>
<dbReference type="InterPro" id="IPR041640">
    <property type="entry name" value="Tyrosinase_C"/>
</dbReference>
<evidence type="ECO:0000256" key="6">
    <source>
        <dbReference type="ARBA" id="ARBA00023008"/>
    </source>
</evidence>
<comment type="cofactor">
    <cofactor evidence="1">
        <name>Cu(2+)</name>
        <dbReference type="ChEBI" id="CHEBI:29036"/>
    </cofactor>
</comment>
<dbReference type="GO" id="GO:0004503">
    <property type="term" value="F:tyrosinase activity"/>
    <property type="evidence" value="ECO:0007669"/>
    <property type="project" value="UniProtKB-EC"/>
</dbReference>
<dbReference type="Pfam" id="PF00264">
    <property type="entry name" value="Tyrosinase"/>
    <property type="match status" value="1"/>
</dbReference>
<organism evidence="14 15">
    <name type="scientific">Alternaria tenuissima</name>
    <dbReference type="NCBI Taxonomy" id="119927"/>
    <lineage>
        <taxon>Eukaryota</taxon>
        <taxon>Fungi</taxon>
        <taxon>Dikarya</taxon>
        <taxon>Ascomycota</taxon>
        <taxon>Pezizomycotina</taxon>
        <taxon>Dothideomycetes</taxon>
        <taxon>Pleosporomycetidae</taxon>
        <taxon>Pleosporales</taxon>
        <taxon>Pleosporineae</taxon>
        <taxon>Pleosporaceae</taxon>
        <taxon>Alternaria</taxon>
        <taxon>Alternaria sect. Alternaria</taxon>
        <taxon>Alternaria alternata complex</taxon>
    </lineage>
</organism>
<comment type="catalytic activity">
    <reaction evidence="9">
        <text>2 L-dopa + O2 = 2 L-dopaquinone + 2 H2O</text>
        <dbReference type="Rhea" id="RHEA:34287"/>
        <dbReference type="ChEBI" id="CHEBI:15377"/>
        <dbReference type="ChEBI" id="CHEBI:15379"/>
        <dbReference type="ChEBI" id="CHEBI:57504"/>
        <dbReference type="ChEBI" id="CHEBI:57924"/>
        <dbReference type="EC" id="1.14.18.1"/>
    </reaction>
</comment>
<feature type="region of interest" description="Disordered" evidence="11">
    <location>
        <begin position="688"/>
        <end position="707"/>
    </location>
</feature>
<accession>A0A4Q4M0D8</accession>
<evidence type="ECO:0000256" key="10">
    <source>
        <dbReference type="ARBA" id="ARBA00048881"/>
    </source>
</evidence>
<reference evidence="15" key="1">
    <citation type="journal article" date="2019" name="bioRxiv">
        <title>Genomics, evolutionary history and diagnostics of the Alternaria alternata species group including apple and Asian pear pathotypes.</title>
        <authorList>
            <person name="Armitage A.D."/>
            <person name="Cockerton H.M."/>
            <person name="Sreenivasaprasad S."/>
            <person name="Woodhall J.W."/>
            <person name="Lane C.R."/>
            <person name="Harrison R.J."/>
            <person name="Clarkson J.P."/>
        </authorList>
    </citation>
    <scope>NUCLEOTIDE SEQUENCE [LARGE SCALE GENOMIC DNA]</scope>
    <source>
        <strain evidence="15">FERA 1082</strain>
    </source>
</reference>
<sequence length="722" mass="79284">MHSFFSTLTGLASLLSLLGNVQALSNSTNGPSCGVAKADDSSYFSVVGVQGTGVYPRQELRELEKDAELWNIFIQAFSRFQAMDQSQKTSFYQVAGIHGVPFKQWDGVNGTAGQEMMGYCPHTSSMFGPWHRPYLALFEQVLHDRAVDVANEYPIGEARNKALEIAKRVRLPYWDWAMDPPNVQEGVVPESVRCRTQTVTFPNGTVADIPNPLYRYDFHPLKYDDFAPLSEFEFKYWNHTIRYPLDPHAANATSRNSDVNARVGKQQPNLRDMLYKLLTTYQPFSQVSNKANGGKIGNFETLHDGLHNVFGLGHMGIVEVSAFDPIFWFHHCNIDRIIAMYQARYPDTWIEDAVQHSGTFAVARGSVLGTASPLAPFHMNALGDMWTATTSRNWTSFGYTYPEVANNPSNATLTSSINHLYKAQTQGLSDTNSTVPAPGSGTNNRTAQAIDWQCEVNMPTDIKISYSVRAFLGEPSSNPIDWPTDPNYVGQLASMSSPRMSSSVIVTGNIGLTEKLAQKHASGELKSLDKETVQAYLKEKFSWRIQALDFSEIPRNKPPAGLNVTVFNVPVSIPESDTEVPTWNGDVEYNDDIEGNPPVYDGPGPDGTNSTLPADEASGSYNVGTGEFEWKKAPDVAPVPADPKTETRLLESVITQYVTLGASATQTSTPMSTAVQVSSKKIVSEAPVSTAPTVSEQAPEPTAPADPRTTVVTSVIMEYVTV</sequence>
<dbReference type="Gene3D" id="1.10.1280.10">
    <property type="entry name" value="Di-copper center containing domain from catechol oxidase"/>
    <property type="match status" value="1"/>
</dbReference>
<keyword evidence="7" id="KW-0503">Monooxygenase</keyword>
<dbReference type="GO" id="GO:0046872">
    <property type="term" value="F:metal ion binding"/>
    <property type="evidence" value="ECO:0007669"/>
    <property type="project" value="UniProtKB-KW"/>
</dbReference>
<dbReference type="InterPro" id="IPR050316">
    <property type="entry name" value="Tyrosinase/Hemocyanin"/>
</dbReference>
<evidence type="ECO:0000256" key="9">
    <source>
        <dbReference type="ARBA" id="ARBA00048233"/>
    </source>
</evidence>
<evidence type="ECO:0000313" key="14">
    <source>
        <dbReference type="EMBL" id="RYN34603.1"/>
    </source>
</evidence>
<keyword evidence="8" id="KW-0470">Melanin biosynthesis</keyword>
<keyword evidence="6" id="KW-0186">Copper</keyword>
<evidence type="ECO:0000256" key="7">
    <source>
        <dbReference type="ARBA" id="ARBA00023033"/>
    </source>
</evidence>
<dbReference type="Pfam" id="PF18132">
    <property type="entry name" value="Tyrosinase_C"/>
    <property type="match status" value="1"/>
</dbReference>
<dbReference type="InterPro" id="IPR008922">
    <property type="entry name" value="Di-copper_centre_dom_sf"/>
</dbReference>
<dbReference type="PANTHER" id="PTHR11474:SF76">
    <property type="entry name" value="SHKT DOMAIN-CONTAINING PROTEIN"/>
    <property type="match status" value="1"/>
</dbReference>
<evidence type="ECO:0000256" key="5">
    <source>
        <dbReference type="ARBA" id="ARBA00023002"/>
    </source>
</evidence>
<dbReference type="EC" id="1.14.18.1" evidence="3"/>
<evidence type="ECO:0000256" key="11">
    <source>
        <dbReference type="SAM" id="MobiDB-lite"/>
    </source>
</evidence>
<dbReference type="EMBL" id="PDXA01000067">
    <property type="protein sequence ID" value="RYN34603.1"/>
    <property type="molecule type" value="Genomic_DNA"/>
</dbReference>
<proteinExistence type="inferred from homology"/>
<dbReference type="SUPFAM" id="SSF48056">
    <property type="entry name" value="Di-copper centre-containing domain"/>
    <property type="match status" value="1"/>
</dbReference>
<evidence type="ECO:0000256" key="12">
    <source>
        <dbReference type="SAM" id="SignalP"/>
    </source>
</evidence>
<evidence type="ECO:0000256" key="4">
    <source>
        <dbReference type="ARBA" id="ARBA00022723"/>
    </source>
</evidence>
<dbReference type="PANTHER" id="PTHR11474">
    <property type="entry name" value="TYROSINASE FAMILY MEMBER"/>
    <property type="match status" value="1"/>
</dbReference>
<dbReference type="PROSITE" id="PS00498">
    <property type="entry name" value="TYROSINASE_2"/>
    <property type="match status" value="1"/>
</dbReference>
<feature type="signal peptide" evidence="12">
    <location>
        <begin position="1"/>
        <end position="23"/>
    </location>
</feature>
<keyword evidence="5" id="KW-0560">Oxidoreductase</keyword>
<feature type="domain" description="Tyrosinase copper-binding" evidence="13">
    <location>
        <begin position="324"/>
        <end position="335"/>
    </location>
</feature>
<keyword evidence="12" id="KW-0732">Signal</keyword>
<evidence type="ECO:0000259" key="13">
    <source>
        <dbReference type="PROSITE" id="PS00498"/>
    </source>
</evidence>
<dbReference type="Proteomes" id="UP000292402">
    <property type="component" value="Unassembled WGS sequence"/>
</dbReference>
<evidence type="ECO:0000256" key="3">
    <source>
        <dbReference type="ARBA" id="ARBA00011906"/>
    </source>
</evidence>
<gene>
    <name evidence="14" type="ORF">AA0114_g11827</name>
</gene>
<dbReference type="AlphaFoldDB" id="A0A4Q4M0D8"/>